<sequence>MVTHEKVPLKTTLNLRHKVYLLRVAETDNHNPLATAVRGDAKALRQPEGRSSVQLSANAQHCPFAPPSPPLPPPDLWSKHRKRAGSVPGQIWAFLRSSRKGQKFRVVLISPSLSQSKGQIVVVEL</sequence>
<name>A0ACC2G616_DALPE</name>
<evidence type="ECO:0000313" key="1">
    <source>
        <dbReference type="EMBL" id="KAJ7999028.1"/>
    </source>
</evidence>
<keyword evidence="2" id="KW-1185">Reference proteome</keyword>
<proteinExistence type="predicted"/>
<accession>A0ACC2G616</accession>
<dbReference type="EMBL" id="CM055744">
    <property type="protein sequence ID" value="KAJ7999028.1"/>
    <property type="molecule type" value="Genomic_DNA"/>
</dbReference>
<protein>
    <submittedName>
        <fullName evidence="1">Uncharacterized protein</fullName>
    </submittedName>
</protein>
<dbReference type="Proteomes" id="UP001157502">
    <property type="component" value="Chromosome 17"/>
</dbReference>
<evidence type="ECO:0000313" key="2">
    <source>
        <dbReference type="Proteomes" id="UP001157502"/>
    </source>
</evidence>
<reference evidence="1" key="1">
    <citation type="submission" date="2021-05" db="EMBL/GenBank/DDBJ databases">
        <authorList>
            <person name="Pan Q."/>
            <person name="Jouanno E."/>
            <person name="Zahm M."/>
            <person name="Klopp C."/>
            <person name="Cabau C."/>
            <person name="Louis A."/>
            <person name="Berthelot C."/>
            <person name="Parey E."/>
            <person name="Roest Crollius H."/>
            <person name="Montfort J."/>
            <person name="Robinson-Rechavi M."/>
            <person name="Bouchez O."/>
            <person name="Lampietro C."/>
            <person name="Lopez Roques C."/>
            <person name="Donnadieu C."/>
            <person name="Postlethwait J."/>
            <person name="Bobe J."/>
            <person name="Dillon D."/>
            <person name="Chandos A."/>
            <person name="von Hippel F."/>
            <person name="Guiguen Y."/>
        </authorList>
    </citation>
    <scope>NUCLEOTIDE SEQUENCE</scope>
    <source>
        <strain evidence="1">YG-Jan2019</strain>
    </source>
</reference>
<gene>
    <name evidence="1" type="ORF">DPEC_G00211140</name>
</gene>
<organism evidence="1 2">
    <name type="scientific">Dallia pectoralis</name>
    <name type="common">Alaska blackfish</name>
    <dbReference type="NCBI Taxonomy" id="75939"/>
    <lineage>
        <taxon>Eukaryota</taxon>
        <taxon>Metazoa</taxon>
        <taxon>Chordata</taxon>
        <taxon>Craniata</taxon>
        <taxon>Vertebrata</taxon>
        <taxon>Euteleostomi</taxon>
        <taxon>Actinopterygii</taxon>
        <taxon>Neopterygii</taxon>
        <taxon>Teleostei</taxon>
        <taxon>Protacanthopterygii</taxon>
        <taxon>Esociformes</taxon>
        <taxon>Umbridae</taxon>
        <taxon>Dallia</taxon>
    </lineage>
</organism>
<comment type="caution">
    <text evidence="1">The sequence shown here is derived from an EMBL/GenBank/DDBJ whole genome shotgun (WGS) entry which is preliminary data.</text>
</comment>